<keyword evidence="3" id="KW-0285">Flavoprotein</keyword>
<dbReference type="InterPro" id="IPR020946">
    <property type="entry name" value="Flavin_mOase-like"/>
</dbReference>
<dbReference type="OrthoDB" id="312624at2"/>
<dbReference type="PATRIC" id="fig|1461581.3.peg.1755"/>
<evidence type="ECO:0000313" key="7">
    <source>
        <dbReference type="EMBL" id="CEA04881.1"/>
    </source>
</evidence>
<dbReference type="GO" id="GO:0050660">
    <property type="term" value="F:flavin adenine dinucleotide binding"/>
    <property type="evidence" value="ECO:0007669"/>
    <property type="project" value="InterPro"/>
</dbReference>
<evidence type="ECO:0000256" key="5">
    <source>
        <dbReference type="ARBA" id="ARBA00023002"/>
    </source>
</evidence>
<dbReference type="GO" id="GO:0004499">
    <property type="term" value="F:N,N-dimethylaniline monooxygenase activity"/>
    <property type="evidence" value="ECO:0007669"/>
    <property type="project" value="InterPro"/>
</dbReference>
<dbReference type="GO" id="GO:0050661">
    <property type="term" value="F:NADP binding"/>
    <property type="evidence" value="ECO:0007669"/>
    <property type="project" value="InterPro"/>
</dbReference>
<sequence>MLSTKPTHTDAVEHFDVVIVGAGISGIGCASMLREQHPNLSFVILEALESYGGTWLIHKYPGTRSDSDLFTFGYHFKCWTGKPIASREQILQYLGSAIEDADLAPHIRYRQRVESADWSGEDNCWTLQVSTGEDRKMLPIRAGFLWMCQGYYQHAQGYIPEWPGLQQFQGEVIHPQHWPENTDLTGKDVVVIGSGATAATLVPALADQCRQVTMLQRTPTYFAAGRNADALVDELRKLDIDAAWIHEIMRRKAVRDRAILLEHARNDPERIKQQLIDGVRACLPDDFNTERHFTPPYKPLQQRVAFVPEADLFKAISAGKAKVITDHIETFDENGIQLQSGQRIDCDVVIAATGFEMSVMGEIPFTVDGAPVRFADTVGYRGIMFTGVPNMAWVYGYGFYSWTLRVELIGNFICQVLGHMQRTGAKSVMPALRPEDAGMTLMPWVDTEALNPGYLLRSLHRLPRRGDKPEWQHSQDYEYEKRVLPTVDLTDPIFSYTY</sequence>
<dbReference type="Pfam" id="PF00743">
    <property type="entry name" value="FMO-like"/>
    <property type="match status" value="1"/>
</dbReference>
<proteinExistence type="inferred from homology"/>
<dbReference type="PROSITE" id="PS51257">
    <property type="entry name" value="PROKAR_LIPOPROTEIN"/>
    <property type="match status" value="1"/>
</dbReference>
<protein>
    <submittedName>
        <fullName evidence="7">Monooxygenase flavin-binding family protein</fullName>
    </submittedName>
</protein>
<keyword evidence="4" id="KW-0274">FAD</keyword>
<dbReference type="EMBL" id="LK391969">
    <property type="protein sequence ID" value="CEF26843.1"/>
    <property type="molecule type" value="Genomic_DNA"/>
</dbReference>
<dbReference type="Gene3D" id="3.50.50.60">
    <property type="entry name" value="FAD/NAD(P)-binding domain"/>
    <property type="match status" value="2"/>
</dbReference>
<keyword evidence="6 7" id="KW-0503">Monooxygenase</keyword>
<reference evidence="7" key="1">
    <citation type="submission" date="2014-07" db="EMBL/GenBank/DDBJ databases">
        <authorList>
            <person name="Urmite Genomes Urmite Genomes"/>
        </authorList>
    </citation>
    <scope>NUCLEOTIDE SEQUENCE</scope>
    <source>
        <strain evidence="7">12M76_air</strain>
    </source>
</reference>
<dbReference type="AlphaFoldDB" id="A0A078MJI6"/>
<evidence type="ECO:0000256" key="2">
    <source>
        <dbReference type="ARBA" id="ARBA00010139"/>
    </source>
</evidence>
<dbReference type="SUPFAM" id="SSF51905">
    <property type="entry name" value="FAD/NAD(P)-binding domain"/>
    <property type="match status" value="1"/>
</dbReference>
<organism evidence="7">
    <name type="scientific">Pseudomonas saudimassiliensis</name>
    <dbReference type="NCBI Taxonomy" id="1461581"/>
    <lineage>
        <taxon>Bacteria</taxon>
        <taxon>Pseudomonadati</taxon>
        <taxon>Pseudomonadota</taxon>
        <taxon>Gammaproteobacteria</taxon>
        <taxon>Pseudomonadales</taxon>
        <taxon>Pseudomonadaceae</taxon>
        <taxon>Pseudomonas</taxon>
    </lineage>
</organism>
<dbReference type="RefSeq" id="WP_044499420.1">
    <property type="nucleotide sequence ID" value="NZ_LK391969.1"/>
</dbReference>
<comment type="similarity">
    <text evidence="2">Belongs to the FAD-binding monooxygenase family.</text>
</comment>
<dbReference type="PANTHER" id="PTHR43872">
    <property type="entry name" value="MONOOXYGENASE, PUTATIVE (AFU_ORTHOLOGUE AFUA_8G02570)-RELATED"/>
    <property type="match status" value="1"/>
</dbReference>
<dbReference type="InterPro" id="IPR051820">
    <property type="entry name" value="FAD-binding_MO"/>
</dbReference>
<comment type="cofactor">
    <cofactor evidence="1">
        <name>FAD</name>
        <dbReference type="ChEBI" id="CHEBI:57692"/>
    </cofactor>
</comment>
<dbReference type="EMBL" id="LM997413">
    <property type="protein sequence ID" value="CEA04881.1"/>
    <property type="molecule type" value="Genomic_DNA"/>
</dbReference>
<evidence type="ECO:0000256" key="3">
    <source>
        <dbReference type="ARBA" id="ARBA00022630"/>
    </source>
</evidence>
<dbReference type="InterPro" id="IPR036188">
    <property type="entry name" value="FAD/NAD-bd_sf"/>
</dbReference>
<evidence type="ECO:0000256" key="1">
    <source>
        <dbReference type="ARBA" id="ARBA00001974"/>
    </source>
</evidence>
<dbReference type="PANTHER" id="PTHR43872:SF1">
    <property type="entry name" value="MONOOXYGENASE, PUTATIVE (AFU_ORTHOLOGUE AFUA_8G02570)-RELATED"/>
    <property type="match status" value="1"/>
</dbReference>
<keyword evidence="5" id="KW-0560">Oxidoreductase</keyword>
<name>A0A078MJI6_9PSED</name>
<evidence type="ECO:0000256" key="6">
    <source>
        <dbReference type="ARBA" id="ARBA00023033"/>
    </source>
</evidence>
<gene>
    <name evidence="7" type="ORF">BN1049_01777</name>
</gene>
<evidence type="ECO:0000256" key="4">
    <source>
        <dbReference type="ARBA" id="ARBA00022827"/>
    </source>
</evidence>
<accession>A0A078MJI6</accession>